<dbReference type="GeneID" id="38126407"/>
<dbReference type="OrthoDB" id="4498183at2759"/>
<name>A0A397GW37_ASPTH</name>
<dbReference type="AlphaFoldDB" id="A0A397GW37"/>
<organism evidence="1 2">
    <name type="scientific">Aspergillus thermomutatus</name>
    <name type="common">Neosartorya pseudofischeri</name>
    <dbReference type="NCBI Taxonomy" id="41047"/>
    <lineage>
        <taxon>Eukaryota</taxon>
        <taxon>Fungi</taxon>
        <taxon>Dikarya</taxon>
        <taxon>Ascomycota</taxon>
        <taxon>Pezizomycotina</taxon>
        <taxon>Eurotiomycetes</taxon>
        <taxon>Eurotiomycetidae</taxon>
        <taxon>Eurotiales</taxon>
        <taxon>Aspergillaceae</taxon>
        <taxon>Aspergillus</taxon>
        <taxon>Aspergillus subgen. Fumigati</taxon>
    </lineage>
</organism>
<gene>
    <name evidence="1" type="ORF">CDV56_104433</name>
</gene>
<dbReference type="Proteomes" id="UP000215305">
    <property type="component" value="Unassembled WGS sequence"/>
</dbReference>
<accession>A0A397GW37</accession>
<comment type="caution">
    <text evidence="1">The sequence shown here is derived from an EMBL/GenBank/DDBJ whole genome shotgun (WGS) entry which is preliminary data.</text>
</comment>
<protein>
    <submittedName>
        <fullName evidence="1">Uncharacterized protein</fullName>
    </submittedName>
</protein>
<proteinExistence type="predicted"/>
<dbReference type="VEuPathDB" id="FungiDB:CDV56_104433"/>
<evidence type="ECO:0000313" key="2">
    <source>
        <dbReference type="Proteomes" id="UP000215305"/>
    </source>
</evidence>
<dbReference type="RefSeq" id="XP_026614113.1">
    <property type="nucleotide sequence ID" value="XM_026758052.1"/>
</dbReference>
<reference evidence="1" key="1">
    <citation type="submission" date="2018-08" db="EMBL/GenBank/DDBJ databases">
        <title>Draft genome sequence of azole-resistant Aspergillus thermomutatus (Neosartorya pseudofischeri) strain HMR AF 39, isolated from a human nasal aspirate.</title>
        <authorList>
            <person name="Parent-Michaud M."/>
            <person name="Dufresne P.J."/>
            <person name="Fournier E."/>
            <person name="Martineau C."/>
            <person name="Moreira S."/>
            <person name="Perkins V."/>
            <person name="De Repentigny L."/>
            <person name="Dufresne S.F."/>
        </authorList>
    </citation>
    <scope>NUCLEOTIDE SEQUENCE [LARGE SCALE GENOMIC DNA]</scope>
    <source>
        <strain evidence="1">HMR AF 39</strain>
    </source>
</reference>
<sequence length="243" mass="27345">MPLYTYQPEVPHGLPTISQAQAYPTPPDTPPNELERMIQELDHVFPSLSTDIVMEDETIDPMLIDQGPRQVWHRFFDLILAARDDRGLEEVIHYILSEYGIPIEELRYELVEAHGDGEEGFVPVAKVIAREPNLHGVWHDACDSIYNSLVRRGLEEFHVVIEYRGPKEQAAGEEQGGVTELWNQLLSLIHQRTDGRDDLLVDCFQIGGDNSATSCLAVVDTAGRDIFALQFDNGQIVGGRSRL</sequence>
<evidence type="ECO:0000313" key="1">
    <source>
        <dbReference type="EMBL" id="RHZ54847.1"/>
    </source>
</evidence>
<keyword evidence="2" id="KW-1185">Reference proteome</keyword>
<dbReference type="EMBL" id="NKHU02000106">
    <property type="protein sequence ID" value="RHZ54847.1"/>
    <property type="molecule type" value="Genomic_DNA"/>
</dbReference>